<keyword evidence="2" id="KW-0472">Membrane</keyword>
<accession>A0AAU9IRN9</accession>
<dbReference type="Proteomes" id="UP001162131">
    <property type="component" value="Unassembled WGS sequence"/>
</dbReference>
<dbReference type="EMBL" id="CAJZBQ010000016">
    <property type="protein sequence ID" value="CAG9316714.1"/>
    <property type="molecule type" value="Genomic_DNA"/>
</dbReference>
<name>A0AAU9IRN9_9CILI</name>
<reference evidence="4" key="1">
    <citation type="submission" date="2021-09" db="EMBL/GenBank/DDBJ databases">
        <authorList>
            <consortium name="AG Swart"/>
            <person name="Singh M."/>
            <person name="Singh A."/>
            <person name="Seah K."/>
            <person name="Emmerich C."/>
        </authorList>
    </citation>
    <scope>NUCLEOTIDE SEQUENCE</scope>
    <source>
        <strain evidence="4">ATCC30299</strain>
    </source>
</reference>
<keyword evidence="5" id="KW-1185">Reference proteome</keyword>
<dbReference type="SMART" id="SM00331">
    <property type="entry name" value="PP2C_SIG"/>
    <property type="match status" value="1"/>
</dbReference>
<comment type="subcellular location">
    <subcellularLocation>
        <location evidence="1">Membrane</location>
    </subcellularLocation>
</comment>
<dbReference type="Pfam" id="PF00481">
    <property type="entry name" value="PP2C"/>
    <property type="match status" value="1"/>
</dbReference>
<organism evidence="4 5">
    <name type="scientific">Blepharisma stoltei</name>
    <dbReference type="NCBI Taxonomy" id="1481888"/>
    <lineage>
        <taxon>Eukaryota</taxon>
        <taxon>Sar</taxon>
        <taxon>Alveolata</taxon>
        <taxon>Ciliophora</taxon>
        <taxon>Postciliodesmatophora</taxon>
        <taxon>Heterotrichea</taxon>
        <taxon>Heterotrichida</taxon>
        <taxon>Blepharismidae</taxon>
        <taxon>Blepharisma</taxon>
    </lineage>
</organism>
<dbReference type="PROSITE" id="PS51746">
    <property type="entry name" value="PPM_2"/>
    <property type="match status" value="1"/>
</dbReference>
<proteinExistence type="predicted"/>
<evidence type="ECO:0000259" key="3">
    <source>
        <dbReference type="PROSITE" id="PS51746"/>
    </source>
</evidence>
<evidence type="ECO:0000256" key="1">
    <source>
        <dbReference type="ARBA" id="ARBA00004370"/>
    </source>
</evidence>
<protein>
    <recommendedName>
        <fullName evidence="3">PPM-type phosphatase domain-containing protein</fullName>
    </recommendedName>
</protein>
<feature type="domain" description="PPM-type phosphatase" evidence="3">
    <location>
        <begin position="50"/>
        <end position="290"/>
    </location>
</feature>
<dbReference type="InterPro" id="IPR001932">
    <property type="entry name" value="PPM-type_phosphatase-like_dom"/>
</dbReference>
<dbReference type="PANTHER" id="PTHR47992">
    <property type="entry name" value="PROTEIN PHOSPHATASE"/>
    <property type="match status" value="1"/>
</dbReference>
<dbReference type="InterPro" id="IPR015655">
    <property type="entry name" value="PP2C"/>
</dbReference>
<dbReference type="AlphaFoldDB" id="A0AAU9IRN9"/>
<sequence length="331" mass="37401">MFSDLCVTAPSKKKGLRLNIRKINTTCPKKKLPKKFEEKVWKDQLIQGDFYSISAKKGPIRKQMEDTFSVLRTPYKPFVGFGVFDGHSGIQAAVYASEHLLNKIRSFDSSSLMQAFLETDQLFCNSAKTLKDGSTATVALVQNSSILVGNVGDSRAILISENSWQILTKDHAASDLEEQLRIEKAGGYVIPVGRIPRVQGTIAITRSIGDLGFKQFLIAEPYINQKEIEEDDLFLVLSSDGLFNNWDIEGLANFLRERKESKTELLAEAICEYALRSGSRDNITAIVVDLRHFKNERIKRRLLDIDMGSDEEDDIMEIETTPKMMVKKFMF</sequence>
<dbReference type="GO" id="GO:0016020">
    <property type="term" value="C:membrane"/>
    <property type="evidence" value="ECO:0007669"/>
    <property type="project" value="UniProtKB-SubCell"/>
</dbReference>
<dbReference type="GO" id="GO:0004722">
    <property type="term" value="F:protein serine/threonine phosphatase activity"/>
    <property type="evidence" value="ECO:0007669"/>
    <property type="project" value="InterPro"/>
</dbReference>
<dbReference type="Gene3D" id="3.60.40.10">
    <property type="entry name" value="PPM-type phosphatase domain"/>
    <property type="match status" value="1"/>
</dbReference>
<dbReference type="SMART" id="SM00332">
    <property type="entry name" value="PP2Cc"/>
    <property type="match status" value="1"/>
</dbReference>
<dbReference type="CDD" id="cd00143">
    <property type="entry name" value="PP2Cc"/>
    <property type="match status" value="1"/>
</dbReference>
<evidence type="ECO:0000313" key="5">
    <source>
        <dbReference type="Proteomes" id="UP001162131"/>
    </source>
</evidence>
<evidence type="ECO:0000313" key="4">
    <source>
        <dbReference type="EMBL" id="CAG9316714.1"/>
    </source>
</evidence>
<gene>
    <name evidence="4" type="ORF">BSTOLATCC_MIC16819</name>
</gene>
<evidence type="ECO:0000256" key="2">
    <source>
        <dbReference type="ARBA" id="ARBA00023136"/>
    </source>
</evidence>
<dbReference type="SUPFAM" id="SSF81606">
    <property type="entry name" value="PP2C-like"/>
    <property type="match status" value="1"/>
</dbReference>
<dbReference type="InterPro" id="IPR036457">
    <property type="entry name" value="PPM-type-like_dom_sf"/>
</dbReference>
<comment type="caution">
    <text evidence="4">The sequence shown here is derived from an EMBL/GenBank/DDBJ whole genome shotgun (WGS) entry which is preliminary data.</text>
</comment>